<comment type="cofactor">
    <cofactor evidence="9">
        <name>Mg(2+)</name>
        <dbReference type="ChEBI" id="CHEBI:18420"/>
    </cofactor>
    <text evidence="9">Binds 1 Mg(2+) ion per monomer.</text>
</comment>
<evidence type="ECO:0000313" key="13">
    <source>
        <dbReference type="Proteomes" id="UP000323521"/>
    </source>
</evidence>
<dbReference type="CDD" id="cd02195">
    <property type="entry name" value="SelD"/>
    <property type="match status" value="1"/>
</dbReference>
<feature type="domain" description="PurM-like C-terminal" evidence="11">
    <location>
        <begin position="135"/>
        <end position="313"/>
    </location>
</feature>
<feature type="binding site" evidence="9">
    <location>
        <begin position="105"/>
        <end position="107"/>
    </location>
    <ligand>
        <name>ATP</name>
        <dbReference type="ChEBI" id="CHEBI:30616"/>
        <note>ligand shared between dimeric partners</note>
    </ligand>
</feature>
<evidence type="ECO:0000256" key="1">
    <source>
        <dbReference type="ARBA" id="ARBA00008026"/>
    </source>
</evidence>
<protein>
    <recommendedName>
        <fullName evidence="9">Selenide, water dikinase</fullName>
        <ecNumber evidence="9">2.7.9.3</ecNumber>
    </recommendedName>
    <alternativeName>
        <fullName evidence="9">Selenium donor protein</fullName>
    </alternativeName>
    <alternativeName>
        <fullName evidence="9">Selenophosphate synthase</fullName>
    </alternativeName>
</protein>
<feature type="binding site" evidence="9">
    <location>
        <position position="58"/>
    </location>
    <ligand>
        <name>Mg(2+)</name>
        <dbReference type="ChEBI" id="CHEBI:18420"/>
    </ligand>
</feature>
<keyword evidence="4 9" id="KW-0547">Nucleotide-binding</keyword>
<keyword evidence="2 9" id="KW-0808">Transferase</keyword>
<feature type="binding site" description="in other chain" evidence="9">
    <location>
        <position position="35"/>
    </location>
    <ligand>
        <name>ATP</name>
        <dbReference type="ChEBI" id="CHEBI:30616"/>
        <note>ligand shared between dimeric partners</note>
    </ligand>
</feature>
<evidence type="ECO:0000259" key="11">
    <source>
        <dbReference type="Pfam" id="PF02769"/>
    </source>
</evidence>
<gene>
    <name evidence="9" type="primary">selD</name>
    <name evidence="12" type="ORF">DCMF_17020</name>
</gene>
<evidence type="ECO:0000256" key="5">
    <source>
        <dbReference type="ARBA" id="ARBA00022777"/>
    </source>
</evidence>
<organism evidence="12 13">
    <name type="scientific">Formimonas warabiya</name>
    <dbReference type="NCBI Taxonomy" id="1761012"/>
    <lineage>
        <taxon>Bacteria</taxon>
        <taxon>Bacillati</taxon>
        <taxon>Bacillota</taxon>
        <taxon>Clostridia</taxon>
        <taxon>Eubacteriales</taxon>
        <taxon>Peptococcaceae</taxon>
        <taxon>Candidatus Formimonas</taxon>
    </lineage>
</organism>
<comment type="function">
    <text evidence="9">Synthesizes selenophosphate from selenide and ATP.</text>
</comment>
<dbReference type="PIRSF" id="PIRSF036407">
    <property type="entry name" value="Selenphspht_syn"/>
    <property type="match status" value="1"/>
</dbReference>
<keyword evidence="6 9" id="KW-0067">ATP-binding</keyword>
<dbReference type="KEGG" id="fwa:DCMF_17020"/>
<dbReference type="GO" id="GO:0005524">
    <property type="term" value="F:ATP binding"/>
    <property type="evidence" value="ECO:0007669"/>
    <property type="project" value="UniProtKB-UniRule"/>
</dbReference>
<dbReference type="GO" id="GO:0004756">
    <property type="term" value="F:selenide, water dikinase activity"/>
    <property type="evidence" value="ECO:0007669"/>
    <property type="project" value="UniProtKB-UniRule"/>
</dbReference>
<dbReference type="Pfam" id="PF02769">
    <property type="entry name" value="AIRS_C"/>
    <property type="match status" value="1"/>
</dbReference>
<keyword evidence="13" id="KW-1185">Reference proteome</keyword>
<dbReference type="Proteomes" id="UP000323521">
    <property type="component" value="Chromosome"/>
</dbReference>
<proteinExistence type="inferred from homology"/>
<comment type="subunit">
    <text evidence="9">Homodimer.</text>
</comment>
<evidence type="ECO:0000256" key="6">
    <source>
        <dbReference type="ARBA" id="ARBA00022840"/>
    </source>
</evidence>
<dbReference type="InterPro" id="IPR023061">
    <property type="entry name" value="SelD_I"/>
</dbReference>
<dbReference type="SUPFAM" id="SSF55326">
    <property type="entry name" value="PurM N-terminal domain-like"/>
    <property type="match status" value="1"/>
</dbReference>
<dbReference type="GO" id="GO:0000287">
    <property type="term" value="F:magnesium ion binding"/>
    <property type="evidence" value="ECO:0007669"/>
    <property type="project" value="UniProtKB-UniRule"/>
</dbReference>
<dbReference type="NCBIfam" id="TIGR00476">
    <property type="entry name" value="selD"/>
    <property type="match status" value="1"/>
</dbReference>
<feature type="binding site" evidence="9">
    <location>
        <position position="18"/>
    </location>
    <ligand>
        <name>Mg(2+)</name>
        <dbReference type="ChEBI" id="CHEBI:18420"/>
    </ligand>
</feature>
<feature type="binding site" evidence="9">
    <location>
        <position position="193"/>
    </location>
    <ligand>
        <name>Mg(2+)</name>
        <dbReference type="ChEBI" id="CHEBI:18420"/>
    </ligand>
</feature>
<dbReference type="EC" id="2.7.9.3" evidence="9"/>
<dbReference type="InterPro" id="IPR036921">
    <property type="entry name" value="PurM-like_N_sf"/>
</dbReference>
<dbReference type="EMBL" id="CP017634">
    <property type="protein sequence ID" value="ATW28688.1"/>
    <property type="molecule type" value="Genomic_DNA"/>
</dbReference>
<evidence type="ECO:0000256" key="9">
    <source>
        <dbReference type="HAMAP-Rule" id="MF_00625"/>
    </source>
</evidence>
<evidence type="ECO:0000256" key="4">
    <source>
        <dbReference type="ARBA" id="ARBA00022741"/>
    </source>
</evidence>
<feature type="domain" description="PurM-like N-terminal" evidence="10">
    <location>
        <begin position="17"/>
        <end position="122"/>
    </location>
</feature>
<evidence type="ECO:0000259" key="10">
    <source>
        <dbReference type="Pfam" id="PF00586"/>
    </source>
</evidence>
<dbReference type="InterPro" id="IPR004536">
    <property type="entry name" value="SPS/SelD"/>
</dbReference>
<dbReference type="GO" id="GO:0005737">
    <property type="term" value="C:cytoplasm"/>
    <property type="evidence" value="ECO:0007669"/>
    <property type="project" value="TreeGrafter"/>
</dbReference>
<evidence type="ECO:0000256" key="3">
    <source>
        <dbReference type="ARBA" id="ARBA00022723"/>
    </source>
</evidence>
<evidence type="ECO:0000256" key="2">
    <source>
        <dbReference type="ARBA" id="ARBA00022679"/>
    </source>
</evidence>
<feature type="binding site" description="in other chain" evidence="9">
    <location>
        <begin position="15"/>
        <end position="17"/>
    </location>
    <ligand>
        <name>ATP</name>
        <dbReference type="ChEBI" id="CHEBI:30616"/>
        <note>ligand shared between dimeric partners</note>
    </ligand>
</feature>
<evidence type="ECO:0000313" key="12">
    <source>
        <dbReference type="EMBL" id="ATW28688.1"/>
    </source>
</evidence>
<dbReference type="SUPFAM" id="SSF56042">
    <property type="entry name" value="PurM C-terminal domain-like"/>
    <property type="match status" value="1"/>
</dbReference>
<dbReference type="PANTHER" id="PTHR10256">
    <property type="entry name" value="SELENIDE, WATER DIKINASE"/>
    <property type="match status" value="1"/>
</dbReference>
<comment type="caution">
    <text evidence="9">Lacks conserved residue(s) required for the propagation of feature annotation.</text>
</comment>
<feature type="binding site" description="in other chain" evidence="9">
    <location>
        <position position="58"/>
    </location>
    <ligand>
        <name>ATP</name>
        <dbReference type="ChEBI" id="CHEBI:30616"/>
        <note>ligand shared between dimeric partners</note>
    </ligand>
</feature>
<reference evidence="12 13" key="1">
    <citation type="submission" date="2016-10" db="EMBL/GenBank/DDBJ databases">
        <title>Complete Genome Sequence of Peptococcaceae strain DCMF.</title>
        <authorList>
            <person name="Edwards R.J."/>
            <person name="Holland S.I."/>
            <person name="Deshpande N.P."/>
            <person name="Wong Y.K."/>
            <person name="Ertan H."/>
            <person name="Manefield M."/>
            <person name="Russell T.L."/>
            <person name="Lee M.J."/>
        </authorList>
    </citation>
    <scope>NUCLEOTIDE SEQUENCE [LARGE SCALE GENOMIC DNA]</scope>
    <source>
        <strain evidence="12 13">DCMF</strain>
    </source>
</reference>
<keyword evidence="8 9" id="KW-0711">Selenium</keyword>
<dbReference type="PANTHER" id="PTHR10256:SF0">
    <property type="entry name" value="INACTIVE SELENIDE, WATER DIKINASE-LIKE PROTEIN-RELATED"/>
    <property type="match status" value="1"/>
</dbReference>
<evidence type="ECO:0000256" key="8">
    <source>
        <dbReference type="ARBA" id="ARBA00023266"/>
    </source>
</evidence>
<dbReference type="HAMAP" id="MF_00625">
    <property type="entry name" value="SelD"/>
    <property type="match status" value="1"/>
</dbReference>
<name>A0A3G1L218_FORW1</name>
<accession>A0A3G1L218</accession>
<comment type="catalytic activity">
    <reaction evidence="9">
        <text>hydrogenselenide + ATP + H2O = selenophosphate + AMP + phosphate + 2 H(+)</text>
        <dbReference type="Rhea" id="RHEA:18737"/>
        <dbReference type="ChEBI" id="CHEBI:15377"/>
        <dbReference type="ChEBI" id="CHEBI:15378"/>
        <dbReference type="ChEBI" id="CHEBI:16144"/>
        <dbReference type="ChEBI" id="CHEBI:29317"/>
        <dbReference type="ChEBI" id="CHEBI:30616"/>
        <dbReference type="ChEBI" id="CHEBI:43474"/>
        <dbReference type="ChEBI" id="CHEBI:456215"/>
        <dbReference type="EC" id="2.7.9.3"/>
    </reaction>
</comment>
<dbReference type="InterPro" id="IPR036676">
    <property type="entry name" value="PurM-like_C_sf"/>
</dbReference>
<evidence type="ECO:0000256" key="7">
    <source>
        <dbReference type="ARBA" id="ARBA00022842"/>
    </source>
</evidence>
<comment type="similarity">
    <text evidence="1 9">Belongs to the selenophosphate synthase 1 family. Class I subfamily.</text>
</comment>
<keyword evidence="7 9" id="KW-0460">Magnesium</keyword>
<sequence>MPKFTHPNLLVGPEDYDDAGVYKINDDLVLIQTVDFFTPMVDDPYAFGSIAAANALSDIYAMGGEPLTVMNVAAFPQCGDWDIFEQILLGGADKVKEAGALLIGGHTVDDQEPKYGLSVTGVAKPEEILTNGKGKEGDALVLTKRLGNGILVTAIKADMLEPGTVEMVMGEMSALNKEAALSMKTAGVTAATDITGFGFLGHLGEVVAASRVSAEIWADRLPVWPEAVELAKMGMIPAGCYRNQDYLKERVEFAPEVPVFMRDILFDPQTSGGLLMAVPQERLEQLTGSLKEKGLVFSVVGKLTGGNPGKISVKEKGKW</sequence>
<dbReference type="Gene3D" id="3.30.1330.10">
    <property type="entry name" value="PurM-like, N-terminal domain"/>
    <property type="match status" value="1"/>
</dbReference>
<dbReference type="AlphaFoldDB" id="A0A3G1L218"/>
<dbReference type="GO" id="GO:0016260">
    <property type="term" value="P:selenocysteine biosynthetic process"/>
    <property type="evidence" value="ECO:0007669"/>
    <property type="project" value="InterPro"/>
</dbReference>
<dbReference type="Pfam" id="PF00586">
    <property type="entry name" value="AIRS"/>
    <property type="match status" value="1"/>
</dbReference>
<keyword evidence="3 9" id="KW-0479">Metal-binding</keyword>
<dbReference type="InterPro" id="IPR010918">
    <property type="entry name" value="PurM-like_C_dom"/>
</dbReference>
<keyword evidence="5 9" id="KW-0418">Kinase</keyword>
<dbReference type="Gene3D" id="3.90.650.10">
    <property type="entry name" value="PurM-like C-terminal domain"/>
    <property type="match status" value="1"/>
</dbReference>
<dbReference type="InterPro" id="IPR016188">
    <property type="entry name" value="PurM-like_N"/>
</dbReference>